<dbReference type="CDD" id="cd07382">
    <property type="entry name" value="MPP_DR1281"/>
    <property type="match status" value="1"/>
</dbReference>
<dbReference type="GO" id="GO:0004113">
    <property type="term" value="F:2',3'-cyclic-nucleotide 3'-phosphodiesterase activity"/>
    <property type="evidence" value="ECO:0007669"/>
    <property type="project" value="TreeGrafter"/>
</dbReference>
<evidence type="ECO:0000313" key="9">
    <source>
        <dbReference type="Proteomes" id="UP000051686"/>
    </source>
</evidence>
<feature type="binding site" evidence="7">
    <location>
        <position position="50"/>
    </location>
    <ligand>
        <name>Fe cation</name>
        <dbReference type="ChEBI" id="CHEBI:24875"/>
        <label>1</label>
    </ligand>
</feature>
<evidence type="ECO:0000256" key="5">
    <source>
        <dbReference type="ARBA" id="ARBA00061401"/>
    </source>
</evidence>
<feature type="binding site" evidence="7">
    <location>
        <position position="49"/>
    </location>
    <ligand>
        <name>Fe cation</name>
        <dbReference type="ChEBI" id="CHEBI:24875"/>
        <label>1</label>
    </ligand>
</feature>
<comment type="cofactor">
    <cofactor evidence="1">
        <name>Fe(3+)</name>
        <dbReference type="ChEBI" id="CHEBI:29034"/>
    </cofactor>
</comment>
<sequence>MSSYLEEGKSMRILFIGDIMGNTGQDMVDDYLPKLKRRFHPQVTIVNAENATRGRGINEQVYKRILAAGTDVITMGNHVWDNPEISLFIDSAKKILRPANFSAGRVPGIGHTVIQINQQKLAVINLQGRVFMGPSDDPFAVANELIAELRKKTNCIFVDFHAETTSEKEAFSWYFDGKVSAVIGTHTHVQTNDARILPKGTAFLSDVGMTGPYDGILGMRRQNVISRFLNQMPTRFEVAEGGRRTLSCCVIDIADETGVAQKITPLQINADHPFDE</sequence>
<feature type="binding site" evidence="7">
    <location>
        <position position="18"/>
    </location>
    <ligand>
        <name>Fe cation</name>
        <dbReference type="ChEBI" id="CHEBI:24875"/>
        <label>1</label>
    </ligand>
</feature>
<keyword evidence="4" id="KW-0408">Iron</keyword>
<dbReference type="NCBIfam" id="TIGR00282">
    <property type="entry name" value="TIGR00282 family metallophosphoesterase"/>
    <property type="match status" value="1"/>
</dbReference>
<feature type="active site" description="Proton donor" evidence="6">
    <location>
        <position position="78"/>
    </location>
</feature>
<proteinExistence type="inferred from homology"/>
<name>A0A0R1MIH8_9LACO</name>
<dbReference type="SUPFAM" id="SSF56300">
    <property type="entry name" value="Metallo-dependent phosphatases"/>
    <property type="match status" value="1"/>
</dbReference>
<gene>
    <name evidence="8" type="ORF">FD46_GL001194</name>
</gene>
<organism evidence="8 9">
    <name type="scientific">Liquorilactobacillus oeni DSM 19972</name>
    <dbReference type="NCBI Taxonomy" id="1423777"/>
    <lineage>
        <taxon>Bacteria</taxon>
        <taxon>Bacillati</taxon>
        <taxon>Bacillota</taxon>
        <taxon>Bacilli</taxon>
        <taxon>Lactobacillales</taxon>
        <taxon>Lactobacillaceae</taxon>
        <taxon>Liquorilactobacillus</taxon>
    </lineage>
</organism>
<keyword evidence="9" id="KW-1185">Reference proteome</keyword>
<dbReference type="EMBL" id="AZEH01000037">
    <property type="protein sequence ID" value="KRL04970.1"/>
    <property type="molecule type" value="Genomic_DNA"/>
</dbReference>
<feature type="binding site" evidence="7">
    <location>
        <position position="161"/>
    </location>
    <ligand>
        <name>Fe cation</name>
        <dbReference type="ChEBI" id="CHEBI:24875"/>
        <label>2</label>
    </ligand>
</feature>
<dbReference type="InterPro" id="IPR005235">
    <property type="entry name" value="YmdB-like"/>
</dbReference>
<dbReference type="Gene3D" id="3.60.21.10">
    <property type="match status" value="1"/>
</dbReference>
<comment type="caution">
    <text evidence="8">The sequence shown here is derived from an EMBL/GenBank/DDBJ whole genome shotgun (WGS) entry which is preliminary data.</text>
</comment>
<feature type="binding site" evidence="7">
    <location>
        <position position="49"/>
    </location>
    <ligand>
        <name>Fe cation</name>
        <dbReference type="ChEBI" id="CHEBI:24875"/>
        <label>2</label>
    </ligand>
</feature>
<dbReference type="InterPro" id="IPR029052">
    <property type="entry name" value="Metallo-depent_PP-like"/>
</dbReference>
<evidence type="ECO:0000313" key="8">
    <source>
        <dbReference type="EMBL" id="KRL04970.1"/>
    </source>
</evidence>
<evidence type="ECO:0000256" key="1">
    <source>
        <dbReference type="ARBA" id="ARBA00001965"/>
    </source>
</evidence>
<dbReference type="PANTHER" id="PTHR36303">
    <property type="entry name" value="2',3'-CYCLIC-NUCLEOTIDE 2'-PHOSPHODIESTERASE"/>
    <property type="match status" value="1"/>
</dbReference>
<evidence type="ECO:0000256" key="3">
    <source>
        <dbReference type="ARBA" id="ARBA00022801"/>
    </source>
</evidence>
<evidence type="ECO:0000256" key="4">
    <source>
        <dbReference type="ARBA" id="ARBA00023004"/>
    </source>
</evidence>
<dbReference type="AlphaFoldDB" id="A0A0R1MIH8"/>
<dbReference type="Proteomes" id="UP000051686">
    <property type="component" value="Unassembled WGS sequence"/>
</dbReference>
<dbReference type="FunFam" id="3.60.21.10:FF:000016">
    <property type="entry name" value="Putative metallophosphoesterase"/>
    <property type="match status" value="1"/>
</dbReference>
<evidence type="ECO:0000256" key="7">
    <source>
        <dbReference type="PIRSR" id="PIRSR004789-51"/>
    </source>
</evidence>
<dbReference type="PIRSF" id="PIRSF004789">
    <property type="entry name" value="DR1281"/>
    <property type="match status" value="1"/>
</dbReference>
<feature type="binding site" evidence="7">
    <location>
        <position position="188"/>
    </location>
    <ligand>
        <name>Fe cation</name>
        <dbReference type="ChEBI" id="CHEBI:24875"/>
        <label>1</label>
    </ligand>
</feature>
<feature type="binding site" evidence="7">
    <location>
        <position position="186"/>
    </location>
    <ligand>
        <name>Fe cation</name>
        <dbReference type="ChEBI" id="CHEBI:24875"/>
        <label>2</label>
    </ligand>
</feature>
<comment type="similarity">
    <text evidence="5">Belongs to the YmdB-like family.</text>
</comment>
<feature type="binding site" evidence="7">
    <location>
        <position position="77"/>
    </location>
    <ligand>
        <name>Fe cation</name>
        <dbReference type="ChEBI" id="CHEBI:24875"/>
        <label>2</label>
    </ligand>
</feature>
<accession>A0A0R1MIH8</accession>
<dbReference type="GO" id="GO:0046872">
    <property type="term" value="F:metal ion binding"/>
    <property type="evidence" value="ECO:0007669"/>
    <property type="project" value="UniProtKB-KW"/>
</dbReference>
<dbReference type="Pfam" id="PF13277">
    <property type="entry name" value="YmdB"/>
    <property type="match status" value="1"/>
</dbReference>
<dbReference type="STRING" id="1423777.FD46_GL001194"/>
<dbReference type="PANTHER" id="PTHR36303:SF1">
    <property type="entry name" value="2',3'-CYCLIC-NUCLEOTIDE 2'-PHOSPHODIESTERASE"/>
    <property type="match status" value="1"/>
</dbReference>
<protein>
    <submittedName>
        <fullName evidence="8">Metallophosphoesterase</fullName>
    </submittedName>
</protein>
<keyword evidence="2 7" id="KW-0479">Metal-binding</keyword>
<keyword evidence="3" id="KW-0378">Hydrolase</keyword>
<evidence type="ECO:0000256" key="2">
    <source>
        <dbReference type="ARBA" id="ARBA00022723"/>
    </source>
</evidence>
<reference evidence="8 9" key="1">
    <citation type="journal article" date="2015" name="Genome Announc.">
        <title>Expanding the biotechnology potential of lactobacilli through comparative genomics of 213 strains and associated genera.</title>
        <authorList>
            <person name="Sun Z."/>
            <person name="Harris H.M."/>
            <person name="McCann A."/>
            <person name="Guo C."/>
            <person name="Argimon S."/>
            <person name="Zhang W."/>
            <person name="Yang X."/>
            <person name="Jeffery I.B."/>
            <person name="Cooney J.C."/>
            <person name="Kagawa T.F."/>
            <person name="Liu W."/>
            <person name="Song Y."/>
            <person name="Salvetti E."/>
            <person name="Wrobel A."/>
            <person name="Rasinkangas P."/>
            <person name="Parkhill J."/>
            <person name="Rea M.C."/>
            <person name="O'Sullivan O."/>
            <person name="Ritari J."/>
            <person name="Douillard F.P."/>
            <person name="Paul Ross R."/>
            <person name="Yang R."/>
            <person name="Briner A.E."/>
            <person name="Felis G.E."/>
            <person name="de Vos W.M."/>
            <person name="Barrangou R."/>
            <person name="Klaenhammer T.R."/>
            <person name="Caufield P.W."/>
            <person name="Cui Y."/>
            <person name="Zhang H."/>
            <person name="O'Toole P.W."/>
        </authorList>
    </citation>
    <scope>NUCLEOTIDE SEQUENCE [LARGE SCALE GENOMIC DNA]</scope>
    <source>
        <strain evidence="8 9">DSM 19972</strain>
    </source>
</reference>
<evidence type="ECO:0000256" key="6">
    <source>
        <dbReference type="PIRSR" id="PIRSR004789-50"/>
    </source>
</evidence>
<dbReference type="PATRIC" id="fig|1423777.3.peg.1234"/>